<keyword evidence="17" id="KW-1185">Reference proteome</keyword>
<evidence type="ECO:0000256" key="12">
    <source>
        <dbReference type="ARBA" id="ARBA00063980"/>
    </source>
</evidence>
<protein>
    <recommendedName>
        <fullName evidence="13">Periplasmic oligopeptide-binding protein OppA</fullName>
    </recommendedName>
</protein>
<comment type="caution">
    <text evidence="16">The sequence shown here is derived from an EMBL/GenBank/DDBJ whole genome shotgun (WGS) entry which is preliminary data.</text>
</comment>
<evidence type="ECO:0000256" key="7">
    <source>
        <dbReference type="ARBA" id="ARBA00022856"/>
    </source>
</evidence>
<sequence>MKKKLTALTAVALSTSVLLAGCGGDKQASTETKKEEGKSADQLADKQVLNLLETAEIPSMDTTKSTDSVSFKVFVNAMEGLYRLDKDNKPTPGMAKDVKVSDDKKTYTFTLRDAKWSNGEPVKAQDFVYAWQRAVDPATAAEYAFILFDVKNAQAINEKKATPDQLGVKATDDKTLVVELEHPLPYFLELTSFPTFFPLNEKFVKAQGDQYALEADKVLYNGPFVLTDWKHEQGWKLKKNDSYWDKDNVKLQEINTSVVKETSTAVNLYDTNQVDRVTLAAEFVDKYRKSAEFKTVLDPRLFFVRFNQKDKNFANQKLREAIDRGYDKEGIANVILNDGSLAAYSLVPKDFVKSPSGEDFRKTGGDYNKAKDNAEQAKKLWEEAKKELGVSTLNVEMLNYDNDNAKKIGEYMKEQLEKNLPGLTVTLKSQPFKQKLDMEKKFQYQFSLSGWGPDYPDPMTFVDMFVTDSAFNEMGYSNKKYDELVAQSKGELLSKPEERWKAMLEAEKILMGDTAISPVYQRGIAYLEKPYVKGVIKHPFGGDYSYKWAYITKK</sequence>
<dbReference type="RefSeq" id="WP_254758801.1">
    <property type="nucleotide sequence ID" value="NZ_JANCLT010000004.1"/>
</dbReference>
<dbReference type="Gene3D" id="3.40.190.10">
    <property type="entry name" value="Periplasmic binding protein-like II"/>
    <property type="match status" value="1"/>
</dbReference>
<evidence type="ECO:0000313" key="16">
    <source>
        <dbReference type="EMBL" id="MCP8968891.1"/>
    </source>
</evidence>
<accession>A0AA42BPZ9</accession>
<dbReference type="CDD" id="cd08504">
    <property type="entry name" value="PBP2_OppA"/>
    <property type="match status" value="1"/>
</dbReference>
<evidence type="ECO:0000256" key="1">
    <source>
        <dbReference type="ARBA" id="ARBA00004193"/>
    </source>
</evidence>
<dbReference type="Gene3D" id="3.90.76.10">
    <property type="entry name" value="Dipeptide-binding Protein, Domain 1"/>
    <property type="match status" value="1"/>
</dbReference>
<keyword evidence="7" id="KW-0571">Peptide transport</keyword>
<keyword evidence="4" id="KW-0813">Transport</keyword>
<keyword evidence="9" id="KW-0564">Palmitate</keyword>
<dbReference type="PIRSF" id="PIRSF002741">
    <property type="entry name" value="MppA"/>
    <property type="match status" value="1"/>
</dbReference>
<evidence type="ECO:0000256" key="14">
    <source>
        <dbReference type="SAM" id="SignalP"/>
    </source>
</evidence>
<dbReference type="GO" id="GO:0043190">
    <property type="term" value="C:ATP-binding cassette (ABC) transporter complex"/>
    <property type="evidence" value="ECO:0007669"/>
    <property type="project" value="InterPro"/>
</dbReference>
<keyword evidence="5 14" id="KW-0732">Signal</keyword>
<dbReference type="InterPro" id="IPR039424">
    <property type="entry name" value="SBP_5"/>
</dbReference>
<evidence type="ECO:0000256" key="8">
    <source>
        <dbReference type="ARBA" id="ARBA00022927"/>
    </source>
</evidence>
<gene>
    <name evidence="16" type="ORF">NK662_10105</name>
</gene>
<reference evidence="16" key="1">
    <citation type="submission" date="2022-07" db="EMBL/GenBank/DDBJ databases">
        <authorList>
            <person name="Li W.-J."/>
            <person name="Deng Q.-Q."/>
        </authorList>
    </citation>
    <scope>NUCLEOTIDE SEQUENCE</scope>
    <source>
        <strain evidence="16">SYSU M60031</strain>
    </source>
</reference>
<evidence type="ECO:0000259" key="15">
    <source>
        <dbReference type="Pfam" id="PF00496"/>
    </source>
</evidence>
<feature type="domain" description="Solute-binding protein family 5" evidence="15">
    <location>
        <begin position="89"/>
        <end position="471"/>
    </location>
</feature>
<name>A0AA42BPZ9_9BACI</name>
<comment type="similarity">
    <text evidence="3">Belongs to the bacterial solute-binding protein 5 family.</text>
</comment>
<dbReference type="GO" id="GO:0015833">
    <property type="term" value="P:peptide transport"/>
    <property type="evidence" value="ECO:0007669"/>
    <property type="project" value="UniProtKB-KW"/>
</dbReference>
<dbReference type="EMBL" id="JANCLT010000004">
    <property type="protein sequence ID" value="MCP8968891.1"/>
    <property type="molecule type" value="Genomic_DNA"/>
</dbReference>
<evidence type="ECO:0000313" key="17">
    <source>
        <dbReference type="Proteomes" id="UP001156102"/>
    </source>
</evidence>
<comment type="subunit">
    <text evidence="12">The complex is composed of two ATP-binding proteins (OppD and OppF), two transmembrane proteins (OppB and OppC) and a solute-binding protein (OppA).</text>
</comment>
<evidence type="ECO:0000256" key="2">
    <source>
        <dbReference type="ARBA" id="ARBA00004418"/>
    </source>
</evidence>
<dbReference type="GO" id="GO:0030288">
    <property type="term" value="C:outer membrane-bounded periplasmic space"/>
    <property type="evidence" value="ECO:0007669"/>
    <property type="project" value="UniProtKB-ARBA"/>
</dbReference>
<proteinExistence type="inferred from homology"/>
<dbReference type="InterPro" id="IPR030678">
    <property type="entry name" value="Peptide/Ni-bd"/>
</dbReference>
<dbReference type="FunFam" id="3.40.190.10:FF:000018">
    <property type="entry name" value="Oligopeptide ABC transporter, oligopeptide-binding protein"/>
    <property type="match status" value="1"/>
</dbReference>
<evidence type="ECO:0000256" key="3">
    <source>
        <dbReference type="ARBA" id="ARBA00005695"/>
    </source>
</evidence>
<evidence type="ECO:0000256" key="4">
    <source>
        <dbReference type="ARBA" id="ARBA00022448"/>
    </source>
</evidence>
<dbReference type="FunFam" id="3.10.105.10:FF:000001">
    <property type="entry name" value="Oligopeptide ABC transporter, oligopeptide-binding protein"/>
    <property type="match status" value="1"/>
</dbReference>
<dbReference type="Pfam" id="PF00496">
    <property type="entry name" value="SBP_bac_5"/>
    <property type="match status" value="1"/>
</dbReference>
<feature type="signal peptide" evidence="14">
    <location>
        <begin position="1"/>
        <end position="20"/>
    </location>
</feature>
<dbReference type="AlphaFoldDB" id="A0AA42BPZ9"/>
<dbReference type="PANTHER" id="PTHR30290:SF10">
    <property type="entry name" value="PERIPLASMIC OLIGOPEPTIDE-BINDING PROTEIN-RELATED"/>
    <property type="match status" value="1"/>
</dbReference>
<dbReference type="SUPFAM" id="SSF53850">
    <property type="entry name" value="Periplasmic binding protein-like II"/>
    <property type="match status" value="1"/>
</dbReference>
<dbReference type="PANTHER" id="PTHR30290">
    <property type="entry name" value="PERIPLASMIC BINDING COMPONENT OF ABC TRANSPORTER"/>
    <property type="match status" value="1"/>
</dbReference>
<evidence type="ECO:0000256" key="13">
    <source>
        <dbReference type="ARBA" id="ARBA00072558"/>
    </source>
</evidence>
<dbReference type="InterPro" id="IPR000914">
    <property type="entry name" value="SBP_5_dom"/>
</dbReference>
<evidence type="ECO:0000256" key="5">
    <source>
        <dbReference type="ARBA" id="ARBA00022729"/>
    </source>
</evidence>
<evidence type="ECO:0000256" key="11">
    <source>
        <dbReference type="ARBA" id="ARBA00023288"/>
    </source>
</evidence>
<dbReference type="Gene3D" id="3.10.105.10">
    <property type="entry name" value="Dipeptide-binding Protein, Domain 3"/>
    <property type="match status" value="1"/>
</dbReference>
<dbReference type="Proteomes" id="UP001156102">
    <property type="component" value="Unassembled WGS sequence"/>
</dbReference>
<comment type="subcellular location">
    <subcellularLocation>
        <location evidence="1">Cell membrane</location>
        <topology evidence="1">Lipid-anchor</topology>
    </subcellularLocation>
    <subcellularLocation>
        <location evidence="2">Periplasm</location>
    </subcellularLocation>
</comment>
<dbReference type="GO" id="GO:0015031">
    <property type="term" value="P:protein transport"/>
    <property type="evidence" value="ECO:0007669"/>
    <property type="project" value="UniProtKB-KW"/>
</dbReference>
<evidence type="ECO:0000256" key="6">
    <source>
        <dbReference type="ARBA" id="ARBA00022764"/>
    </source>
</evidence>
<dbReference type="GO" id="GO:1904680">
    <property type="term" value="F:peptide transmembrane transporter activity"/>
    <property type="evidence" value="ECO:0007669"/>
    <property type="project" value="TreeGrafter"/>
</dbReference>
<evidence type="ECO:0000256" key="10">
    <source>
        <dbReference type="ARBA" id="ARBA00023157"/>
    </source>
</evidence>
<organism evidence="16 17">
    <name type="scientific">Ectobacillus ponti</name>
    <dbReference type="NCBI Taxonomy" id="2961894"/>
    <lineage>
        <taxon>Bacteria</taxon>
        <taxon>Bacillati</taxon>
        <taxon>Bacillota</taxon>
        <taxon>Bacilli</taxon>
        <taxon>Bacillales</taxon>
        <taxon>Bacillaceae</taxon>
        <taxon>Ectobacillus</taxon>
    </lineage>
</organism>
<keyword evidence="10" id="KW-1015">Disulfide bond</keyword>
<keyword evidence="8" id="KW-0653">Protein transport</keyword>
<dbReference type="FunFam" id="3.90.76.10:FF:000001">
    <property type="entry name" value="Oligopeptide ABC transporter substrate-binding protein"/>
    <property type="match status" value="1"/>
</dbReference>
<keyword evidence="6" id="KW-0574">Periplasm</keyword>
<feature type="chain" id="PRO_5041274720" description="Periplasmic oligopeptide-binding protein OppA" evidence="14">
    <location>
        <begin position="21"/>
        <end position="554"/>
    </location>
</feature>
<dbReference type="PROSITE" id="PS51257">
    <property type="entry name" value="PROKAR_LIPOPROTEIN"/>
    <property type="match status" value="1"/>
</dbReference>
<evidence type="ECO:0000256" key="9">
    <source>
        <dbReference type="ARBA" id="ARBA00023139"/>
    </source>
</evidence>
<keyword evidence="11" id="KW-0449">Lipoprotein</keyword>